<proteinExistence type="predicted"/>
<reference evidence="6 7" key="1">
    <citation type="submission" date="2016-10" db="EMBL/GenBank/DDBJ databases">
        <authorList>
            <person name="de Groot N.N."/>
        </authorList>
    </citation>
    <scope>NUCLEOTIDE SEQUENCE [LARGE SCALE GENOMIC DNA]</scope>
    <source>
        <strain evidence="6 7">CGMCC 4.2023</strain>
    </source>
</reference>
<gene>
    <name evidence="6" type="ORF">SAMN05216223_103557</name>
</gene>
<dbReference type="SUPFAM" id="SSF52540">
    <property type="entry name" value="P-loop containing nucleoside triphosphate hydrolases"/>
    <property type="match status" value="1"/>
</dbReference>
<dbReference type="EMBL" id="FNVU01000003">
    <property type="protein sequence ID" value="SEG18861.1"/>
    <property type="molecule type" value="Genomic_DNA"/>
</dbReference>
<feature type="transmembrane region" description="Helical" evidence="4">
    <location>
        <begin position="39"/>
        <end position="57"/>
    </location>
</feature>
<dbReference type="Gene3D" id="3.40.50.300">
    <property type="entry name" value="P-loop containing nucleotide triphosphate hydrolases"/>
    <property type="match status" value="2"/>
</dbReference>
<keyword evidence="4" id="KW-0472">Membrane</keyword>
<evidence type="ECO:0000259" key="5">
    <source>
        <dbReference type="PROSITE" id="PS50901"/>
    </source>
</evidence>
<evidence type="ECO:0000256" key="1">
    <source>
        <dbReference type="ARBA" id="ARBA00022741"/>
    </source>
</evidence>
<dbReference type="InterPro" id="IPR027417">
    <property type="entry name" value="P-loop_NTPase"/>
</dbReference>
<keyword evidence="1 3" id="KW-0547">Nucleotide-binding</keyword>
<dbReference type="InterPro" id="IPR002543">
    <property type="entry name" value="FtsK_dom"/>
</dbReference>
<name>A0A1H5Y4E1_9ACTN</name>
<keyword evidence="4" id="KW-1133">Transmembrane helix</keyword>
<feature type="domain" description="FtsK" evidence="5">
    <location>
        <begin position="468"/>
        <end position="599"/>
    </location>
</feature>
<evidence type="ECO:0000313" key="6">
    <source>
        <dbReference type="EMBL" id="SEG18861.1"/>
    </source>
</evidence>
<evidence type="ECO:0000256" key="2">
    <source>
        <dbReference type="ARBA" id="ARBA00022840"/>
    </source>
</evidence>
<dbReference type="RefSeq" id="WP_265737315.1">
    <property type="nucleotide sequence ID" value="NZ_FNVU01000003.1"/>
</dbReference>
<dbReference type="AlphaFoldDB" id="A0A1H5Y4E1"/>
<dbReference type="Pfam" id="PF01580">
    <property type="entry name" value="FtsK_SpoIIIE"/>
    <property type="match status" value="1"/>
</dbReference>
<dbReference type="InterPro" id="IPR050206">
    <property type="entry name" value="FtsK/SpoIIIE/SftA"/>
</dbReference>
<dbReference type="PANTHER" id="PTHR22683:SF1">
    <property type="entry name" value="TYPE VII SECRETION SYSTEM PROTEIN ESSC"/>
    <property type="match status" value="1"/>
</dbReference>
<evidence type="ECO:0000313" key="7">
    <source>
        <dbReference type="Proteomes" id="UP000236754"/>
    </source>
</evidence>
<keyword evidence="2 3" id="KW-0067">ATP-binding</keyword>
<feature type="transmembrane region" description="Helical" evidence="4">
    <location>
        <begin position="63"/>
        <end position="82"/>
    </location>
</feature>
<sequence length="599" mass="65218">MTRTDFHRPARTFPPSLPETQVALAAPPQKAPQNQAQTWLYMLLPLLSSISMAAYMFTFGRPWLMMLGIGFVVVSVGVTVLVRTQTRNANRRAEYRQRDRYLDYLGDVRRQARESAAAQRAAGAFVHPSPQRLWAIATTGPRRVWERRPSDADFLKLRLGIGHAAPALRLVLSRHGDPTAEHDPESSRRAERLADDFATVSRQPAWVDLAHTGVLSVLGPRERTAPLVGALLIQLAVLHAPDDVQVIALAEEEDHPWAWVRWLPHARQPDREGLVPMVATGMDGIADLLQSHVDLVRDERDERGASLGLRREAKATRHLVVVLDGFRPDAEWARLPLVADLLAVAGAESGLHVVCVVGRESEEPSRVDVRARVDAAGGLALESRYPVLVQAAEEAVADVCPPRVGEQVARALAPLRLSGEQEQVLARTVALPEMLGVADLGSFDPTELWHAPDDEALLRLPIGFTGDGAPLVLDLKESALGGIGPHGLVVGATGSGKSELLRTLVTGLSMTHAPEHLGFVLVDFKGGATFAGVTELPHVAGLITNLADDLAMVDRVRTALQGEQQRRQQMLRRAGNVDSVREYQILQAAGGVDEDGRRL</sequence>
<keyword evidence="4" id="KW-0812">Transmembrane</keyword>
<feature type="binding site" evidence="3">
    <location>
        <begin position="491"/>
        <end position="498"/>
    </location>
    <ligand>
        <name>ATP</name>
        <dbReference type="ChEBI" id="CHEBI:30616"/>
    </ligand>
</feature>
<feature type="non-terminal residue" evidence="6">
    <location>
        <position position="599"/>
    </location>
</feature>
<evidence type="ECO:0000256" key="4">
    <source>
        <dbReference type="SAM" id="Phobius"/>
    </source>
</evidence>
<organism evidence="6 7">
    <name type="scientific">Actinacidiphila yanglinensis</name>
    <dbReference type="NCBI Taxonomy" id="310779"/>
    <lineage>
        <taxon>Bacteria</taxon>
        <taxon>Bacillati</taxon>
        <taxon>Actinomycetota</taxon>
        <taxon>Actinomycetes</taxon>
        <taxon>Kitasatosporales</taxon>
        <taxon>Streptomycetaceae</taxon>
        <taxon>Actinacidiphila</taxon>
    </lineage>
</organism>
<dbReference type="PANTHER" id="PTHR22683">
    <property type="entry name" value="SPORULATION PROTEIN RELATED"/>
    <property type="match status" value="1"/>
</dbReference>
<evidence type="ECO:0000256" key="3">
    <source>
        <dbReference type="PROSITE-ProRule" id="PRU00289"/>
    </source>
</evidence>
<dbReference type="Proteomes" id="UP000236754">
    <property type="component" value="Unassembled WGS sequence"/>
</dbReference>
<keyword evidence="7" id="KW-1185">Reference proteome</keyword>
<protein>
    <submittedName>
        <fullName evidence="6">DNA segregation ATPase FtsK/SpoIIIE, S-DNA-T family</fullName>
    </submittedName>
</protein>
<dbReference type="GO" id="GO:0003677">
    <property type="term" value="F:DNA binding"/>
    <property type="evidence" value="ECO:0007669"/>
    <property type="project" value="InterPro"/>
</dbReference>
<dbReference type="PROSITE" id="PS50901">
    <property type="entry name" value="FTSK"/>
    <property type="match status" value="1"/>
</dbReference>
<accession>A0A1H5Y4E1</accession>
<dbReference type="GO" id="GO:0005524">
    <property type="term" value="F:ATP binding"/>
    <property type="evidence" value="ECO:0007669"/>
    <property type="project" value="UniProtKB-UniRule"/>
</dbReference>